<sequence length="223" mass="23470">MSVRLHLVRHGQTPSNLVHALDTAAPGAPLTPEGERQARAVGEVLAAEPLDAVYASTLTRARSTAAEVAQPHGLDVQVREGLREVLAGDLEMRTDDESVHRYLSTMVAWASGDLDAEMPGGESGRATLDRFEAVVAEILDSGARTVAVVSHGAMIRLWALTRAANLDPATAGRWPLDNTGVVTLETDGTAGWSATRWQDQVVPHAEPVAPAEGDGPGGEPLPV</sequence>
<dbReference type="PROSITE" id="PS00175">
    <property type="entry name" value="PG_MUTASE"/>
    <property type="match status" value="1"/>
</dbReference>
<dbReference type="InterPro" id="IPR013078">
    <property type="entry name" value="His_Pase_superF_clade-1"/>
</dbReference>
<dbReference type="PANTHER" id="PTHR48100:SF58">
    <property type="entry name" value="PE-PGRS FAMILY PROTEIN PE_PGRS11"/>
    <property type="match status" value="1"/>
</dbReference>
<organism evidence="3 4">
    <name type="scientific">Cellulomonas pakistanensis</name>
    <dbReference type="NCBI Taxonomy" id="992287"/>
    <lineage>
        <taxon>Bacteria</taxon>
        <taxon>Bacillati</taxon>
        <taxon>Actinomycetota</taxon>
        <taxon>Actinomycetes</taxon>
        <taxon>Micrococcales</taxon>
        <taxon>Cellulomonadaceae</taxon>
        <taxon>Cellulomonas</taxon>
    </lineage>
</organism>
<protein>
    <submittedName>
        <fullName evidence="3">Isomerase</fullName>
    </submittedName>
</protein>
<feature type="binding site" evidence="2">
    <location>
        <position position="60"/>
    </location>
    <ligand>
        <name>substrate</name>
    </ligand>
</feature>
<dbReference type="GO" id="GO:0016791">
    <property type="term" value="F:phosphatase activity"/>
    <property type="evidence" value="ECO:0007669"/>
    <property type="project" value="TreeGrafter"/>
</dbReference>
<keyword evidence="3" id="KW-0413">Isomerase</keyword>
<accession>A0A919U6F4</accession>
<dbReference type="SMART" id="SM00855">
    <property type="entry name" value="PGAM"/>
    <property type="match status" value="1"/>
</dbReference>
<dbReference type="Proteomes" id="UP000642125">
    <property type="component" value="Unassembled WGS sequence"/>
</dbReference>
<dbReference type="InterPro" id="IPR050275">
    <property type="entry name" value="PGM_Phosphatase"/>
</dbReference>
<dbReference type="GO" id="GO:0016853">
    <property type="term" value="F:isomerase activity"/>
    <property type="evidence" value="ECO:0007669"/>
    <property type="project" value="UniProtKB-KW"/>
</dbReference>
<dbReference type="AlphaFoldDB" id="A0A919U6F4"/>
<evidence type="ECO:0000256" key="1">
    <source>
        <dbReference type="PIRSR" id="PIRSR613078-1"/>
    </source>
</evidence>
<evidence type="ECO:0000256" key="2">
    <source>
        <dbReference type="PIRSR" id="PIRSR613078-2"/>
    </source>
</evidence>
<name>A0A919U6F4_9CELL</name>
<dbReference type="GO" id="GO:0005737">
    <property type="term" value="C:cytoplasm"/>
    <property type="evidence" value="ECO:0007669"/>
    <property type="project" value="TreeGrafter"/>
</dbReference>
<feature type="active site" description="Proton donor/acceptor" evidence="1">
    <location>
        <position position="84"/>
    </location>
</feature>
<evidence type="ECO:0000313" key="3">
    <source>
        <dbReference type="EMBL" id="GIG35982.1"/>
    </source>
</evidence>
<gene>
    <name evidence="3" type="ORF">Cpa01nite_13630</name>
</gene>
<dbReference type="RefSeq" id="WP_203668012.1">
    <property type="nucleotide sequence ID" value="NZ_BONO01000008.1"/>
</dbReference>
<dbReference type="CDD" id="cd07067">
    <property type="entry name" value="HP_PGM_like"/>
    <property type="match status" value="1"/>
</dbReference>
<keyword evidence="4" id="KW-1185">Reference proteome</keyword>
<dbReference type="Gene3D" id="3.40.50.1240">
    <property type="entry name" value="Phosphoglycerate mutase-like"/>
    <property type="match status" value="1"/>
</dbReference>
<proteinExistence type="predicted"/>
<feature type="binding site" evidence="2">
    <location>
        <begin position="9"/>
        <end position="16"/>
    </location>
    <ligand>
        <name>substrate</name>
    </ligand>
</feature>
<evidence type="ECO:0000313" key="4">
    <source>
        <dbReference type="Proteomes" id="UP000642125"/>
    </source>
</evidence>
<dbReference type="EMBL" id="BONO01000008">
    <property type="protein sequence ID" value="GIG35982.1"/>
    <property type="molecule type" value="Genomic_DNA"/>
</dbReference>
<feature type="active site" description="Tele-phosphohistidine intermediate" evidence="1">
    <location>
        <position position="10"/>
    </location>
</feature>
<dbReference type="InterPro" id="IPR001345">
    <property type="entry name" value="PG/BPGM_mutase_AS"/>
</dbReference>
<dbReference type="PANTHER" id="PTHR48100">
    <property type="entry name" value="BROAD-SPECIFICITY PHOSPHATASE YOR283W-RELATED"/>
    <property type="match status" value="1"/>
</dbReference>
<reference evidence="3" key="1">
    <citation type="submission" date="2021-01" db="EMBL/GenBank/DDBJ databases">
        <title>Whole genome shotgun sequence of Cellulomonas pakistanensis NBRC 110800.</title>
        <authorList>
            <person name="Komaki H."/>
            <person name="Tamura T."/>
        </authorList>
    </citation>
    <scope>NUCLEOTIDE SEQUENCE</scope>
    <source>
        <strain evidence="3">NBRC 110800</strain>
    </source>
</reference>
<dbReference type="SUPFAM" id="SSF53254">
    <property type="entry name" value="Phosphoglycerate mutase-like"/>
    <property type="match status" value="1"/>
</dbReference>
<comment type="caution">
    <text evidence="3">The sequence shown here is derived from an EMBL/GenBank/DDBJ whole genome shotgun (WGS) entry which is preliminary data.</text>
</comment>
<dbReference type="Pfam" id="PF00300">
    <property type="entry name" value="His_Phos_1"/>
    <property type="match status" value="1"/>
</dbReference>
<dbReference type="InterPro" id="IPR029033">
    <property type="entry name" value="His_PPase_superfam"/>
</dbReference>